<accession>A0A6L5X6S0</accession>
<dbReference type="SUPFAM" id="SSF53448">
    <property type="entry name" value="Nucleotide-diphospho-sugar transferases"/>
    <property type="match status" value="1"/>
</dbReference>
<keyword evidence="3" id="KW-0808">Transferase</keyword>
<keyword evidence="4" id="KW-1185">Reference proteome</keyword>
<dbReference type="AlphaFoldDB" id="A0A6L5X6S0"/>
<dbReference type="InterPro" id="IPR002575">
    <property type="entry name" value="Aminoglycoside_PTrfase"/>
</dbReference>
<proteinExistence type="predicted"/>
<dbReference type="InterPro" id="IPR050249">
    <property type="entry name" value="Pseudomonas-type_ThrB"/>
</dbReference>
<protein>
    <submittedName>
        <fullName evidence="3">Phosphotransferase</fullName>
    </submittedName>
</protein>
<dbReference type="SUPFAM" id="SSF56112">
    <property type="entry name" value="Protein kinase-like (PK-like)"/>
    <property type="match status" value="1"/>
</dbReference>
<dbReference type="Pfam" id="PF00483">
    <property type="entry name" value="NTP_transferase"/>
    <property type="match status" value="1"/>
</dbReference>
<evidence type="ECO:0000313" key="3">
    <source>
        <dbReference type="EMBL" id="MSS14666.1"/>
    </source>
</evidence>
<dbReference type="GO" id="GO:0016740">
    <property type="term" value="F:transferase activity"/>
    <property type="evidence" value="ECO:0007669"/>
    <property type="project" value="UniProtKB-KW"/>
</dbReference>
<dbReference type="RefSeq" id="WP_328597055.1">
    <property type="nucleotide sequence ID" value="NZ_VULZ01000005.1"/>
</dbReference>
<dbReference type="PANTHER" id="PTHR21064">
    <property type="entry name" value="AMINOGLYCOSIDE PHOSPHOTRANSFERASE DOMAIN-CONTAINING PROTEIN-RELATED"/>
    <property type="match status" value="1"/>
</dbReference>
<dbReference type="PANTHER" id="PTHR21064:SF5">
    <property type="entry name" value="SLR1880 PROTEIN"/>
    <property type="match status" value="1"/>
</dbReference>
<dbReference type="EMBL" id="VULZ01000005">
    <property type="protein sequence ID" value="MSS14666.1"/>
    <property type="molecule type" value="Genomic_DNA"/>
</dbReference>
<dbReference type="Pfam" id="PF01636">
    <property type="entry name" value="APH"/>
    <property type="match status" value="1"/>
</dbReference>
<feature type="domain" description="Aminoglycoside phosphotransferase" evidence="2">
    <location>
        <begin position="323"/>
        <end position="560"/>
    </location>
</feature>
<name>A0A6L5X6S0_9FIRM</name>
<gene>
    <name evidence="3" type="ORF">FYJ35_06355</name>
</gene>
<sequence length="669" mass="76279">MREPALVILAAGMGSRFGGLKQITPVDEEGHKIIDFSLYDARRAGFTKIVFVIKHQIEEDFKNGVGRNAEKYFDVKYVFQELDRLPEGFSVPEGRTKPWGTAHAIACAAEAIDGPFAVINADDFYGSSSFQKIYDFLKEERGESEHAMVGYRIANTVTDNGSVSRGICTEENGYLSHIVERTKIFRKGEDAEYTEDNGKTFHFLPGQTLVSMNLWGFQHGILKSFQHDFASFLMENLDKNPLKCEYALPAIPDRLIREKKATVRVIPTEEKWFGVTYAADLDSVKQAVIRKKQAGIYPEHLWMKPAAAYHFPLDGAPVSIGLYGEGHINTTYLVTTTSGKRYILQKIKDTVFDVPPLMENIERVIRLAQKNAKKQADETGKMQIGSLNLIDDLDGCSYYRDETGYYRVYDYVEGTICLQAPESNDDFYQSAAAFGAFQKLMQNFPVEELHESIPDFHNTVNRYRIFRETVSRDPLGRAAGVSEEIRFALDREKGAGELCRLRQNGTLPLRVTHNDTKLNNVLLDEKTRKARCVIDLDTVMPGLAAYDFGDAIRFGAATAAEDERNLSRMTLDLERFRIFTRGYLEYGPDFSEKEIETFPLGAIIMTLECGVRFLTDYLDGDRYFAIRRDGQNLDRARTQFKLVSEMEKHLDEMRRIVREEEDRRNSQKR</sequence>
<evidence type="ECO:0000259" key="1">
    <source>
        <dbReference type="Pfam" id="PF00483"/>
    </source>
</evidence>
<reference evidence="3 4" key="1">
    <citation type="submission" date="2019-08" db="EMBL/GenBank/DDBJ databases">
        <title>In-depth cultivation of the pig gut microbiome towards novel bacterial diversity and tailored functional studies.</title>
        <authorList>
            <person name="Wylensek D."/>
            <person name="Hitch T.C.A."/>
            <person name="Clavel T."/>
        </authorList>
    </citation>
    <scope>NUCLEOTIDE SEQUENCE [LARGE SCALE GENOMIC DNA]</scope>
    <source>
        <strain evidence="3 4">Oil+RF-744-WCA-WT-11</strain>
    </source>
</reference>
<evidence type="ECO:0000259" key="2">
    <source>
        <dbReference type="Pfam" id="PF01636"/>
    </source>
</evidence>
<dbReference type="Gene3D" id="3.90.550.10">
    <property type="entry name" value="Spore Coat Polysaccharide Biosynthesis Protein SpsA, Chain A"/>
    <property type="match status" value="1"/>
</dbReference>
<evidence type="ECO:0000313" key="4">
    <source>
        <dbReference type="Proteomes" id="UP000481852"/>
    </source>
</evidence>
<feature type="domain" description="Nucleotidyl transferase" evidence="1">
    <location>
        <begin position="7"/>
        <end position="224"/>
    </location>
</feature>
<dbReference type="InterPro" id="IPR011009">
    <property type="entry name" value="Kinase-like_dom_sf"/>
</dbReference>
<dbReference type="Proteomes" id="UP000481852">
    <property type="component" value="Unassembled WGS sequence"/>
</dbReference>
<organism evidence="3 4">
    <name type="scientific">Porcincola intestinalis</name>
    <dbReference type="NCBI Taxonomy" id="2606632"/>
    <lineage>
        <taxon>Bacteria</taxon>
        <taxon>Bacillati</taxon>
        <taxon>Bacillota</taxon>
        <taxon>Clostridia</taxon>
        <taxon>Lachnospirales</taxon>
        <taxon>Lachnospiraceae</taxon>
        <taxon>Porcincola</taxon>
    </lineage>
</organism>
<comment type="caution">
    <text evidence="3">The sequence shown here is derived from an EMBL/GenBank/DDBJ whole genome shotgun (WGS) entry which is preliminary data.</text>
</comment>
<dbReference type="InterPro" id="IPR029044">
    <property type="entry name" value="Nucleotide-diphossugar_trans"/>
</dbReference>
<dbReference type="InterPro" id="IPR005835">
    <property type="entry name" value="NTP_transferase_dom"/>
</dbReference>
<dbReference type="Gene3D" id="3.90.1200.10">
    <property type="match status" value="1"/>
</dbReference>